<feature type="compositionally biased region" description="Low complexity" evidence="1">
    <location>
        <begin position="163"/>
        <end position="176"/>
    </location>
</feature>
<dbReference type="Proteomes" id="UP000243217">
    <property type="component" value="Unassembled WGS sequence"/>
</dbReference>
<feature type="region of interest" description="Disordered" evidence="1">
    <location>
        <begin position="129"/>
        <end position="201"/>
    </location>
</feature>
<gene>
    <name evidence="3" type="ORF">THRCLA_09491</name>
</gene>
<dbReference type="OrthoDB" id="76473at2759"/>
<accession>A0A1V9YWP0</accession>
<dbReference type="EMBL" id="JNBS01002622">
    <property type="protein sequence ID" value="OQR89970.1"/>
    <property type="molecule type" value="Genomic_DNA"/>
</dbReference>
<evidence type="ECO:0000256" key="1">
    <source>
        <dbReference type="SAM" id="MobiDB-lite"/>
    </source>
</evidence>
<feature type="compositionally biased region" description="Basic and acidic residues" evidence="1">
    <location>
        <begin position="148"/>
        <end position="161"/>
    </location>
</feature>
<protein>
    <recommendedName>
        <fullName evidence="2">Nucleoplasmin-like domain-containing protein</fullName>
    </recommendedName>
</protein>
<dbReference type="Pfam" id="PF17800">
    <property type="entry name" value="NPL"/>
    <property type="match status" value="1"/>
</dbReference>
<comment type="caution">
    <text evidence="3">The sequence shown here is derived from an EMBL/GenBank/DDBJ whole genome shotgun (WGS) entry which is preliminary data.</text>
</comment>
<organism evidence="3 4">
    <name type="scientific">Thraustotheca clavata</name>
    <dbReference type="NCBI Taxonomy" id="74557"/>
    <lineage>
        <taxon>Eukaryota</taxon>
        <taxon>Sar</taxon>
        <taxon>Stramenopiles</taxon>
        <taxon>Oomycota</taxon>
        <taxon>Saprolegniomycetes</taxon>
        <taxon>Saprolegniales</taxon>
        <taxon>Achlyaceae</taxon>
        <taxon>Thraustotheca</taxon>
    </lineage>
</organism>
<dbReference type="InterPro" id="IPR036824">
    <property type="entry name" value="Nucleoplasmin_core_dom_sf"/>
</dbReference>
<dbReference type="InterPro" id="IPR041232">
    <property type="entry name" value="NPL"/>
</dbReference>
<dbReference type="Gene3D" id="2.60.120.340">
    <property type="entry name" value="Nucleoplasmin core domain"/>
    <property type="match status" value="1"/>
</dbReference>
<evidence type="ECO:0000313" key="4">
    <source>
        <dbReference type="Proteomes" id="UP000243217"/>
    </source>
</evidence>
<keyword evidence="4" id="KW-1185">Reference proteome</keyword>
<sequence length="201" mass="21766">MVQFFGGHVSESKTLSLQVPTGNVLTIVNVALASGSTAVLSVETTGADNKTIKVALCTLRSKAVEQVKLDIVFGAAKTKLSVVGDGSVHLSGYYQSGPPEVSTEQINKLTVDDLQDMVQKAAVRIVKKDQNTAVPSKKRPAPAQDDNNDAKKDAENTKSQEKAQAQPNSNQQPQQNGEERTKRRKKNKNKRNKQNLTVAQQ</sequence>
<feature type="compositionally biased region" description="Basic residues" evidence="1">
    <location>
        <begin position="182"/>
        <end position="193"/>
    </location>
</feature>
<dbReference type="SUPFAM" id="SSF69203">
    <property type="entry name" value="Nucleoplasmin-like core domain"/>
    <property type="match status" value="1"/>
</dbReference>
<dbReference type="AlphaFoldDB" id="A0A1V9YWP0"/>
<evidence type="ECO:0000313" key="3">
    <source>
        <dbReference type="EMBL" id="OQR89970.1"/>
    </source>
</evidence>
<reference evidence="3 4" key="1">
    <citation type="journal article" date="2014" name="Genome Biol. Evol.">
        <title>The secreted proteins of Achlya hypogyna and Thraustotheca clavata identify the ancestral oomycete secretome and reveal gene acquisitions by horizontal gene transfer.</title>
        <authorList>
            <person name="Misner I."/>
            <person name="Blouin N."/>
            <person name="Leonard G."/>
            <person name="Richards T.A."/>
            <person name="Lane C.E."/>
        </authorList>
    </citation>
    <scope>NUCLEOTIDE SEQUENCE [LARGE SCALE GENOMIC DNA]</scope>
    <source>
        <strain evidence="3 4">ATCC 34112</strain>
    </source>
</reference>
<evidence type="ECO:0000259" key="2">
    <source>
        <dbReference type="Pfam" id="PF17800"/>
    </source>
</evidence>
<feature type="domain" description="Nucleoplasmin-like" evidence="2">
    <location>
        <begin position="4"/>
        <end position="94"/>
    </location>
</feature>
<proteinExistence type="predicted"/>
<name>A0A1V9YWP0_9STRA</name>
<dbReference type="STRING" id="74557.A0A1V9YWP0"/>